<keyword evidence="2" id="KW-1185">Reference proteome</keyword>
<evidence type="ECO:0000313" key="2">
    <source>
        <dbReference type="Proteomes" id="UP000554482"/>
    </source>
</evidence>
<evidence type="ECO:0000313" key="1">
    <source>
        <dbReference type="EMBL" id="KAF5186079.1"/>
    </source>
</evidence>
<sequence length="80" mass="8811">MKLEEGSPVVVLASFIIKNNRNAGFDIGDCSCRMQLGCVSHGDEKKEGTKKMRGGRLLGLQRPSLIPCEIIFVVPFSFIQ</sequence>
<dbReference type="EMBL" id="JABWDY010029865">
    <property type="protein sequence ID" value="KAF5186079.1"/>
    <property type="molecule type" value="Genomic_DNA"/>
</dbReference>
<organism evidence="1 2">
    <name type="scientific">Thalictrum thalictroides</name>
    <name type="common">Rue-anemone</name>
    <name type="synonym">Anemone thalictroides</name>
    <dbReference type="NCBI Taxonomy" id="46969"/>
    <lineage>
        <taxon>Eukaryota</taxon>
        <taxon>Viridiplantae</taxon>
        <taxon>Streptophyta</taxon>
        <taxon>Embryophyta</taxon>
        <taxon>Tracheophyta</taxon>
        <taxon>Spermatophyta</taxon>
        <taxon>Magnoliopsida</taxon>
        <taxon>Ranunculales</taxon>
        <taxon>Ranunculaceae</taxon>
        <taxon>Thalictroideae</taxon>
        <taxon>Thalictrum</taxon>
    </lineage>
</organism>
<dbReference type="Proteomes" id="UP000554482">
    <property type="component" value="Unassembled WGS sequence"/>
</dbReference>
<name>A0A7J6VLS2_THATH</name>
<comment type="caution">
    <text evidence="1">The sequence shown here is derived from an EMBL/GenBank/DDBJ whole genome shotgun (WGS) entry which is preliminary data.</text>
</comment>
<reference evidence="1 2" key="1">
    <citation type="submission" date="2020-06" db="EMBL/GenBank/DDBJ databases">
        <title>Transcriptomic and genomic resources for Thalictrum thalictroides and T. hernandezii: Facilitating candidate gene discovery in an emerging model plant lineage.</title>
        <authorList>
            <person name="Arias T."/>
            <person name="Riano-Pachon D.M."/>
            <person name="Di Stilio V.S."/>
        </authorList>
    </citation>
    <scope>NUCLEOTIDE SEQUENCE [LARGE SCALE GENOMIC DNA]</scope>
    <source>
        <strain evidence="2">cv. WT478/WT964</strain>
        <tissue evidence="1">Leaves</tissue>
    </source>
</reference>
<accession>A0A7J6VLS2</accession>
<proteinExistence type="predicted"/>
<gene>
    <name evidence="1" type="ORF">FRX31_024334</name>
</gene>
<dbReference type="AlphaFoldDB" id="A0A7J6VLS2"/>
<protein>
    <submittedName>
        <fullName evidence="1">Uncharacterized protein</fullName>
    </submittedName>
</protein>